<accession>A0A2M3ZUY6</accession>
<sequence>MVVILLLLFVFCLVTFSFLYFSFSITLTRLSRCVCGMKRILSVCYDTYVVHAMLLCSAICRRYCHLCFSPACLYIVNLCLTAFGALTVVNAV</sequence>
<protein>
    <submittedName>
        <fullName evidence="2">Putative secreted peptide</fullName>
    </submittedName>
</protein>
<evidence type="ECO:0000313" key="2">
    <source>
        <dbReference type="EMBL" id="MBW32331.1"/>
    </source>
</evidence>
<reference evidence="2" key="1">
    <citation type="submission" date="2018-01" db="EMBL/GenBank/DDBJ databases">
        <title>An insight into the sialome of Amazonian anophelines.</title>
        <authorList>
            <person name="Ribeiro J.M."/>
            <person name="Scarpassa V."/>
            <person name="Calvo E."/>
        </authorList>
    </citation>
    <scope>NUCLEOTIDE SEQUENCE</scope>
    <source>
        <tissue evidence="2">Salivary glands</tissue>
    </source>
</reference>
<evidence type="ECO:0000256" key="1">
    <source>
        <dbReference type="SAM" id="Phobius"/>
    </source>
</evidence>
<dbReference type="AlphaFoldDB" id="A0A2M3ZUY6"/>
<name>A0A2M3ZUY6_9DIPT</name>
<keyword evidence="1" id="KW-1133">Transmembrane helix</keyword>
<keyword evidence="1" id="KW-0472">Membrane</keyword>
<dbReference type="EMBL" id="GGFM01011580">
    <property type="protein sequence ID" value="MBW32331.1"/>
    <property type="molecule type" value="Transcribed_RNA"/>
</dbReference>
<proteinExistence type="predicted"/>
<keyword evidence="1" id="KW-0812">Transmembrane</keyword>
<feature type="transmembrane region" description="Helical" evidence="1">
    <location>
        <begin position="72"/>
        <end position="91"/>
    </location>
</feature>
<organism evidence="2">
    <name type="scientific">Anopheles braziliensis</name>
    <dbReference type="NCBI Taxonomy" id="58242"/>
    <lineage>
        <taxon>Eukaryota</taxon>
        <taxon>Metazoa</taxon>
        <taxon>Ecdysozoa</taxon>
        <taxon>Arthropoda</taxon>
        <taxon>Hexapoda</taxon>
        <taxon>Insecta</taxon>
        <taxon>Pterygota</taxon>
        <taxon>Neoptera</taxon>
        <taxon>Endopterygota</taxon>
        <taxon>Diptera</taxon>
        <taxon>Nematocera</taxon>
        <taxon>Culicoidea</taxon>
        <taxon>Culicidae</taxon>
        <taxon>Anophelinae</taxon>
        <taxon>Anopheles</taxon>
    </lineage>
</organism>